<dbReference type="Pfam" id="PF00443">
    <property type="entry name" value="UCH"/>
    <property type="match status" value="1"/>
</dbReference>
<dbReference type="EMBL" id="MUNK01000245">
    <property type="protein sequence ID" value="OTA24407.1"/>
    <property type="molecule type" value="Genomic_DNA"/>
</dbReference>
<feature type="transmembrane region" description="Helical" evidence="7">
    <location>
        <begin position="591"/>
        <end position="616"/>
    </location>
</feature>
<feature type="transmembrane region" description="Helical" evidence="7">
    <location>
        <begin position="715"/>
        <end position="737"/>
    </location>
</feature>
<dbReference type="VEuPathDB" id="FungiDB:BTJ68_12276"/>
<feature type="transmembrane region" description="Helical" evidence="7">
    <location>
        <begin position="628"/>
        <end position="648"/>
    </location>
</feature>
<dbReference type="InterPro" id="IPR005828">
    <property type="entry name" value="MFS_sugar_transport-like"/>
</dbReference>
<feature type="domain" description="Major facilitator superfamily (MFS) profile" evidence="9">
    <location>
        <begin position="454"/>
        <end position="901"/>
    </location>
</feature>
<gene>
    <name evidence="10" type="ORF">BTJ68_12276</name>
</gene>
<dbReference type="InterPro" id="IPR036259">
    <property type="entry name" value="MFS_trans_sf"/>
</dbReference>
<dbReference type="PRINTS" id="PR00171">
    <property type="entry name" value="SUGRTRNSPORT"/>
</dbReference>
<dbReference type="GO" id="GO:0005351">
    <property type="term" value="F:carbohydrate:proton symporter activity"/>
    <property type="evidence" value="ECO:0007669"/>
    <property type="project" value="TreeGrafter"/>
</dbReference>
<keyword evidence="5 7" id="KW-1133">Transmembrane helix</keyword>
<comment type="subcellular location">
    <subcellularLocation>
        <location evidence="1">Membrane</location>
        <topology evidence="1">Multi-pass membrane protein</topology>
    </subcellularLocation>
</comment>
<name>A0A1Z5SUL6_HORWE</name>
<dbReference type="PROSITE" id="PS00216">
    <property type="entry name" value="SUGAR_TRANSPORT_1"/>
    <property type="match status" value="1"/>
</dbReference>
<evidence type="ECO:0000256" key="4">
    <source>
        <dbReference type="ARBA" id="ARBA00022692"/>
    </source>
</evidence>
<keyword evidence="4 7" id="KW-0812">Transmembrane</keyword>
<evidence type="ECO:0000313" key="11">
    <source>
        <dbReference type="Proteomes" id="UP000194280"/>
    </source>
</evidence>
<dbReference type="InterPro" id="IPR050360">
    <property type="entry name" value="MFS_Sugar_Transporters"/>
</dbReference>
<feature type="domain" description="USP" evidence="8">
    <location>
        <begin position="137"/>
        <end position="513"/>
    </location>
</feature>
<evidence type="ECO:0000256" key="6">
    <source>
        <dbReference type="ARBA" id="ARBA00023136"/>
    </source>
</evidence>
<feature type="transmembrane region" description="Helical" evidence="7">
    <location>
        <begin position="534"/>
        <end position="552"/>
    </location>
</feature>
<dbReference type="InterPro" id="IPR038765">
    <property type="entry name" value="Papain-like_cys_pep_sf"/>
</dbReference>
<dbReference type="GO" id="GO:0016579">
    <property type="term" value="P:protein deubiquitination"/>
    <property type="evidence" value="ECO:0007669"/>
    <property type="project" value="InterPro"/>
</dbReference>
<dbReference type="InParanoid" id="A0A1Z5SUL6"/>
<organism evidence="10 11">
    <name type="scientific">Hortaea werneckii EXF-2000</name>
    <dbReference type="NCBI Taxonomy" id="1157616"/>
    <lineage>
        <taxon>Eukaryota</taxon>
        <taxon>Fungi</taxon>
        <taxon>Dikarya</taxon>
        <taxon>Ascomycota</taxon>
        <taxon>Pezizomycotina</taxon>
        <taxon>Dothideomycetes</taxon>
        <taxon>Dothideomycetidae</taxon>
        <taxon>Mycosphaerellales</taxon>
        <taxon>Teratosphaeriaceae</taxon>
        <taxon>Hortaea</taxon>
    </lineage>
</organism>
<keyword evidence="6 7" id="KW-0472">Membrane</keyword>
<feature type="transmembrane region" description="Helical" evidence="7">
    <location>
        <begin position="878"/>
        <end position="897"/>
    </location>
</feature>
<dbReference type="PROSITE" id="PS50850">
    <property type="entry name" value="MFS"/>
    <property type="match status" value="1"/>
</dbReference>
<evidence type="ECO:0000259" key="8">
    <source>
        <dbReference type="PROSITE" id="PS50235"/>
    </source>
</evidence>
<evidence type="ECO:0000259" key="9">
    <source>
        <dbReference type="PROSITE" id="PS50850"/>
    </source>
</evidence>
<evidence type="ECO:0000256" key="3">
    <source>
        <dbReference type="ARBA" id="ARBA00022448"/>
    </source>
</evidence>
<evidence type="ECO:0000256" key="1">
    <source>
        <dbReference type="ARBA" id="ARBA00004141"/>
    </source>
</evidence>
<comment type="caution">
    <text evidence="10">The sequence shown here is derived from an EMBL/GenBank/DDBJ whole genome shotgun (WGS) entry which is preliminary data.</text>
</comment>
<dbReference type="InterPro" id="IPR001394">
    <property type="entry name" value="Peptidase_C19_UCH"/>
</dbReference>
<dbReference type="PROSITE" id="PS50235">
    <property type="entry name" value="USP_3"/>
    <property type="match status" value="1"/>
</dbReference>
<keyword evidence="11" id="KW-1185">Reference proteome</keyword>
<dbReference type="InterPro" id="IPR005829">
    <property type="entry name" value="Sugar_transporter_CS"/>
</dbReference>
<dbReference type="Gene3D" id="1.20.1250.20">
    <property type="entry name" value="MFS general substrate transporter like domains"/>
    <property type="match status" value="1"/>
</dbReference>
<dbReference type="Pfam" id="PF00083">
    <property type="entry name" value="Sugar_tr"/>
    <property type="match status" value="1"/>
</dbReference>
<dbReference type="NCBIfam" id="TIGR00879">
    <property type="entry name" value="SP"/>
    <property type="match status" value="1"/>
</dbReference>
<dbReference type="PANTHER" id="PTHR48022:SF68">
    <property type="entry name" value="MAJOR FACILITATOR SUPERFAMILY (MFS) PROFILE DOMAIN-CONTAINING PROTEIN-RELATED"/>
    <property type="match status" value="1"/>
</dbReference>
<dbReference type="PANTHER" id="PTHR48022">
    <property type="entry name" value="PLASTIDIC GLUCOSE TRANSPORTER 4"/>
    <property type="match status" value="1"/>
</dbReference>
<sequence length="953" mass="104142">MTMDRRLQIDYHRLLEDPTSAGVTIIYGLLAIYALHQLCAYLDYPVLPPHELVWNAIVYIIPTRLLLDADRQDALSNEGMLSQTHAAKSEALRKAFGLGGGALSHKLVGGEGILIGRSTSWFGSSNNTQEPTTDAPAGLGNWDNSCYQNSVLQGLSSLDCLKEYLNWLGSKTECANSTNVSLKETIEKLSAASNNGKQLWTPAKLKSMSSWQQQDAQEYFSKIMDELDKEAAKAVANVKDQVGLEVIARNGDSTEKEARVGDAVKSLPRNPMEGLLAQRVACTRCGFSEGLSMIPFNCLTVPLGSRAEYDIGECLDEYTTLEEISEVDCAKCTLLRSEEQIQKMLPEKGELANENGCDSTVMDHSKKSIGLPPELRVLVAKRLEAIQQAISNDDFSDKTLNDSCQIPKKAHVCSTKTRQAVLGRAPQSLVVHVNRSVFDEVTFGQRKNYASLTLAVTGAIAWVLQEYDQALMNGLLTLPSFIDTFPAIDTSTPRLADKNSTLQGTAVALYEVGAAIGALTMFFIGDWYGRKRPAMGAAVVVLIGVILQATSFGLAQLIVARIVTGLGVGSLTATIPSWVGESADANHRGRLVMLEGSGAIFGVMFVGWLELGFYFVPHNSAQEVSWRFPIAFQAVFPLTVLCIAPFLAESPRWLLSKDRHIEGRQVLARLENEPEDSELVSARVQIIIRSLHADSQGQSKNPFGRTTNRHLNRTLLAVGINILAQMSGVNVITFYSNTIFQHTLGYDAVLSRVISGCMQTWQFVAATSAIFLVDRFGRRKLLLVGACFMVIANAGITGTESHVAGNPTIAGISILFYFIALAAFPIGLFLVPFMYASEIAPLRIRAQVTAMSASANWIFNFLVAEVSPVAFANISWKYYIVYICTNSLTVLVVYLFLPETKGRSLEDIDACFISSTNALQPRKVAKTMHAGIAEELMATEKVGDYAEQVEKAM</sequence>
<evidence type="ECO:0000256" key="5">
    <source>
        <dbReference type="ARBA" id="ARBA00022989"/>
    </source>
</evidence>
<evidence type="ECO:0000256" key="7">
    <source>
        <dbReference type="SAM" id="Phobius"/>
    </source>
</evidence>
<feature type="transmembrane region" description="Helical" evidence="7">
    <location>
        <begin position="749"/>
        <end position="773"/>
    </location>
</feature>
<evidence type="ECO:0000256" key="2">
    <source>
        <dbReference type="ARBA" id="ARBA00010992"/>
    </source>
</evidence>
<feature type="transmembrane region" description="Helical" evidence="7">
    <location>
        <begin position="809"/>
        <end position="836"/>
    </location>
</feature>
<proteinExistence type="inferred from homology"/>
<dbReference type="AlphaFoldDB" id="A0A1Z5SUL6"/>
<protein>
    <recommendedName>
        <fullName evidence="12">Major facilitator superfamily (MFS) profile domain-containing protein</fullName>
    </recommendedName>
</protein>
<feature type="transmembrane region" description="Helical" evidence="7">
    <location>
        <begin position="507"/>
        <end position="527"/>
    </location>
</feature>
<dbReference type="Proteomes" id="UP000194280">
    <property type="component" value="Unassembled WGS sequence"/>
</dbReference>
<dbReference type="InterPro" id="IPR020846">
    <property type="entry name" value="MFS_dom"/>
</dbReference>
<dbReference type="GO" id="GO:0016020">
    <property type="term" value="C:membrane"/>
    <property type="evidence" value="ECO:0007669"/>
    <property type="project" value="UniProtKB-SubCell"/>
</dbReference>
<dbReference type="SUPFAM" id="SSF54001">
    <property type="entry name" value="Cysteine proteinases"/>
    <property type="match status" value="1"/>
</dbReference>
<comment type="similarity">
    <text evidence="2">Belongs to the major facilitator superfamily. Sugar transporter (TC 2.A.1.1) family.</text>
</comment>
<reference evidence="10 11" key="1">
    <citation type="submission" date="2017-01" db="EMBL/GenBank/DDBJ databases">
        <title>The recent genome duplication of the halophilic yeast Hortaea werneckii: insights from long-read sequencing.</title>
        <authorList>
            <person name="Sinha S."/>
            <person name="Flibotte S."/>
            <person name="Neira M."/>
            <person name="Lenassi M."/>
            <person name="Gostincar C."/>
            <person name="Stajich J.E."/>
            <person name="Nislow C.E."/>
        </authorList>
    </citation>
    <scope>NUCLEOTIDE SEQUENCE [LARGE SCALE GENOMIC DNA]</scope>
    <source>
        <strain evidence="10 11">EXF-2000</strain>
    </source>
</reference>
<dbReference type="InterPro" id="IPR028889">
    <property type="entry name" value="USP"/>
</dbReference>
<feature type="transmembrane region" description="Helical" evidence="7">
    <location>
        <begin position="558"/>
        <end position="579"/>
    </location>
</feature>
<keyword evidence="3" id="KW-0813">Transport</keyword>
<dbReference type="SUPFAM" id="SSF103473">
    <property type="entry name" value="MFS general substrate transporter"/>
    <property type="match status" value="1"/>
</dbReference>
<dbReference type="Gene3D" id="3.90.70.10">
    <property type="entry name" value="Cysteine proteinases"/>
    <property type="match status" value="1"/>
</dbReference>
<dbReference type="GO" id="GO:0004843">
    <property type="term" value="F:cysteine-type deubiquitinase activity"/>
    <property type="evidence" value="ECO:0007669"/>
    <property type="project" value="InterPro"/>
</dbReference>
<feature type="transmembrane region" description="Helical" evidence="7">
    <location>
        <begin position="848"/>
        <end position="872"/>
    </location>
</feature>
<evidence type="ECO:0008006" key="12">
    <source>
        <dbReference type="Google" id="ProtNLM"/>
    </source>
</evidence>
<evidence type="ECO:0000313" key="10">
    <source>
        <dbReference type="EMBL" id="OTA24407.1"/>
    </source>
</evidence>
<accession>A0A1Z5SUL6</accession>
<feature type="transmembrane region" description="Helical" evidence="7">
    <location>
        <begin position="780"/>
        <end position="797"/>
    </location>
</feature>
<dbReference type="OrthoDB" id="6612291at2759"/>
<dbReference type="InterPro" id="IPR003663">
    <property type="entry name" value="Sugar/inositol_transpt"/>
</dbReference>